<dbReference type="Gene3D" id="3.20.20.80">
    <property type="entry name" value="Glycosidases"/>
    <property type="match status" value="1"/>
</dbReference>
<evidence type="ECO:0000313" key="8">
    <source>
        <dbReference type="Proteomes" id="UP000295511"/>
    </source>
</evidence>
<dbReference type="PROSITE" id="PS00653">
    <property type="entry name" value="GLYCOSYL_HYDROL_F1_2"/>
    <property type="match status" value="1"/>
</dbReference>
<gene>
    <name evidence="7" type="ORF">E1809_15935</name>
</gene>
<dbReference type="AlphaFoldDB" id="A0A4R5KFE6"/>
<evidence type="ECO:0000256" key="1">
    <source>
        <dbReference type="ARBA" id="ARBA00010838"/>
    </source>
</evidence>
<keyword evidence="3 6" id="KW-0326">Glycosidase</keyword>
<dbReference type="GO" id="GO:0005829">
    <property type="term" value="C:cytosol"/>
    <property type="evidence" value="ECO:0007669"/>
    <property type="project" value="TreeGrafter"/>
</dbReference>
<evidence type="ECO:0000256" key="2">
    <source>
        <dbReference type="ARBA" id="ARBA00022801"/>
    </source>
</evidence>
<dbReference type="InterPro" id="IPR001360">
    <property type="entry name" value="Glyco_hydro_1"/>
</dbReference>
<accession>A0A4R5KFE6</accession>
<protein>
    <submittedName>
        <fullName evidence="7">Glycoside hydrolase family 1 protein</fullName>
    </submittedName>
</protein>
<evidence type="ECO:0000313" key="7">
    <source>
        <dbReference type="EMBL" id="TDF93338.1"/>
    </source>
</evidence>
<dbReference type="Pfam" id="PF00232">
    <property type="entry name" value="Glyco_hydro_1"/>
    <property type="match status" value="1"/>
</dbReference>
<keyword evidence="8" id="KW-1185">Reference proteome</keyword>
<dbReference type="FunFam" id="3.20.20.80:FF:000004">
    <property type="entry name" value="Beta-glucosidase 6-phospho-beta-glucosidase"/>
    <property type="match status" value="1"/>
</dbReference>
<name>A0A4R5KFE6_9MICC</name>
<comment type="similarity">
    <text evidence="1 5">Belongs to the glycosyl hydrolase 1 family.</text>
</comment>
<feature type="active site" description="Nucleophile" evidence="4">
    <location>
        <position position="371"/>
    </location>
</feature>
<dbReference type="EMBL" id="SMRU01000019">
    <property type="protein sequence ID" value="TDF93338.1"/>
    <property type="molecule type" value="Genomic_DNA"/>
</dbReference>
<proteinExistence type="inferred from homology"/>
<dbReference type="PANTHER" id="PTHR10353:SF136">
    <property type="entry name" value="ARYL-PHOSPHO-BETA-D-GLUCOSIDASE BGLC"/>
    <property type="match status" value="1"/>
</dbReference>
<organism evidence="7 8">
    <name type="scientific">Arthrobacter terricola</name>
    <dbReference type="NCBI Taxonomy" id="2547396"/>
    <lineage>
        <taxon>Bacteria</taxon>
        <taxon>Bacillati</taxon>
        <taxon>Actinomycetota</taxon>
        <taxon>Actinomycetes</taxon>
        <taxon>Micrococcales</taxon>
        <taxon>Micrococcaceae</taxon>
        <taxon>Arthrobacter</taxon>
    </lineage>
</organism>
<dbReference type="OrthoDB" id="9765195at2"/>
<dbReference type="SUPFAM" id="SSF51445">
    <property type="entry name" value="(Trans)glycosidases"/>
    <property type="match status" value="1"/>
</dbReference>
<dbReference type="GO" id="GO:0016052">
    <property type="term" value="P:carbohydrate catabolic process"/>
    <property type="evidence" value="ECO:0007669"/>
    <property type="project" value="TreeGrafter"/>
</dbReference>
<dbReference type="PANTHER" id="PTHR10353">
    <property type="entry name" value="GLYCOSYL HYDROLASE"/>
    <property type="match status" value="1"/>
</dbReference>
<dbReference type="PRINTS" id="PR00131">
    <property type="entry name" value="GLHYDRLASE1"/>
</dbReference>
<evidence type="ECO:0000256" key="3">
    <source>
        <dbReference type="ARBA" id="ARBA00023295"/>
    </source>
</evidence>
<evidence type="ECO:0000256" key="4">
    <source>
        <dbReference type="PROSITE-ProRule" id="PRU10055"/>
    </source>
</evidence>
<comment type="caution">
    <text evidence="7">The sequence shown here is derived from an EMBL/GenBank/DDBJ whole genome shotgun (WGS) entry which is preliminary data.</text>
</comment>
<dbReference type="InterPro" id="IPR018120">
    <property type="entry name" value="Glyco_hydro_1_AS"/>
</dbReference>
<keyword evidence="2 6" id="KW-0378">Hydrolase</keyword>
<dbReference type="InterPro" id="IPR017853">
    <property type="entry name" value="GH"/>
</dbReference>
<evidence type="ECO:0000256" key="6">
    <source>
        <dbReference type="RuleBase" id="RU004468"/>
    </source>
</evidence>
<dbReference type="InterPro" id="IPR033132">
    <property type="entry name" value="GH_1_N_CS"/>
</dbReference>
<dbReference type="RefSeq" id="WP_133205226.1">
    <property type="nucleotide sequence ID" value="NZ_SMRU01000019.1"/>
</dbReference>
<sequence length="472" mass="53159">MQHEQLTPFPGDFLWGASTSAYQVEGGWDADGKGPSVIDIHMHRPEGVTDFTVAADHYHHYSEDVELFAELGLNAYRFSIAWTRIVPDGDGEMNPAGVAHYHRVIDELLAQGIEPVVTMYHFDLPAALDAKGGWSERATIDAFERYAQVLFQEYGSKVKFWLTINEQNMMILHGRAIGTTGRSGQVEGKELYQQNHHMFLAQARAMVLCHELLPEAKIGPAPNIVSVYPATCAPEDIIAADDWDAIRNLLYVDLSVRGSYHNLAWAYLCAKGWEPEILDGDLELLAAAKPDFLAFNYYSTQTVGASRGDSSDIQVRGGDQQVVRGEVGLYRAVKNEYLPVNAFGWEIDPVGFRTTMRRLWDRYRLPLIITENGLGAFDELVDGRVRDDYRIEFLKLHLEQIRLAISDGVEVFGYCPWTAIDLVSTHQGISKRYGFIYVDREEDALKDLARVRKDSFFWYQGVIASGGDSLSY</sequence>
<evidence type="ECO:0000256" key="5">
    <source>
        <dbReference type="RuleBase" id="RU003690"/>
    </source>
</evidence>
<dbReference type="PROSITE" id="PS00572">
    <property type="entry name" value="GLYCOSYL_HYDROL_F1_1"/>
    <property type="match status" value="1"/>
</dbReference>
<reference evidence="7 8" key="1">
    <citation type="submission" date="2019-03" db="EMBL/GenBank/DDBJ databases">
        <title>Whole genome sequence of Arthrobacter sp JH1-1.</title>
        <authorList>
            <person name="Trinh H.N."/>
        </authorList>
    </citation>
    <scope>NUCLEOTIDE SEQUENCE [LARGE SCALE GENOMIC DNA]</scope>
    <source>
        <strain evidence="7 8">JH1-1</strain>
    </source>
</reference>
<dbReference type="Proteomes" id="UP000295511">
    <property type="component" value="Unassembled WGS sequence"/>
</dbReference>
<dbReference type="GO" id="GO:0008422">
    <property type="term" value="F:beta-glucosidase activity"/>
    <property type="evidence" value="ECO:0007669"/>
    <property type="project" value="TreeGrafter"/>
</dbReference>